<dbReference type="EMBL" id="JAINUF010000012">
    <property type="protein sequence ID" value="KAJ8345477.1"/>
    <property type="molecule type" value="Genomic_DNA"/>
</dbReference>
<dbReference type="Proteomes" id="UP001152622">
    <property type="component" value="Chromosome 12"/>
</dbReference>
<dbReference type="AlphaFoldDB" id="A0A9Q1ILW5"/>
<accession>A0A9Q1ILW5</accession>
<feature type="region of interest" description="Disordered" evidence="1">
    <location>
        <begin position="87"/>
        <end position="129"/>
    </location>
</feature>
<reference evidence="2" key="1">
    <citation type="journal article" date="2023" name="Science">
        <title>Genome structures resolve the early diversification of teleost fishes.</title>
        <authorList>
            <person name="Parey E."/>
            <person name="Louis A."/>
            <person name="Montfort J."/>
            <person name="Bouchez O."/>
            <person name="Roques C."/>
            <person name="Iampietro C."/>
            <person name="Lluch J."/>
            <person name="Castinel A."/>
            <person name="Donnadieu C."/>
            <person name="Desvignes T."/>
            <person name="Floi Bucao C."/>
            <person name="Jouanno E."/>
            <person name="Wen M."/>
            <person name="Mejri S."/>
            <person name="Dirks R."/>
            <person name="Jansen H."/>
            <person name="Henkel C."/>
            <person name="Chen W.J."/>
            <person name="Zahm M."/>
            <person name="Cabau C."/>
            <person name="Klopp C."/>
            <person name="Thompson A.W."/>
            <person name="Robinson-Rechavi M."/>
            <person name="Braasch I."/>
            <person name="Lecointre G."/>
            <person name="Bobe J."/>
            <person name="Postlethwait J.H."/>
            <person name="Berthelot C."/>
            <person name="Roest Crollius H."/>
            <person name="Guiguen Y."/>
        </authorList>
    </citation>
    <scope>NUCLEOTIDE SEQUENCE</scope>
    <source>
        <strain evidence="2">WJC10195</strain>
    </source>
</reference>
<evidence type="ECO:0000313" key="3">
    <source>
        <dbReference type="Proteomes" id="UP001152622"/>
    </source>
</evidence>
<gene>
    <name evidence="2" type="ORF">SKAU_G00296700</name>
</gene>
<comment type="caution">
    <text evidence="2">The sequence shown here is derived from an EMBL/GenBank/DDBJ whole genome shotgun (WGS) entry which is preliminary data.</text>
</comment>
<keyword evidence="3" id="KW-1185">Reference proteome</keyword>
<sequence length="129" mass="14594">MRRRVTCLPPWVRASSAGEGQPRAAIGVMSHGRPSPFRTRKRGRLNSSCLFLCYASETPIQYTFLTEVQASSRGNALRLLVTHPSSPNALPWRRPSGRAKTLCHRPRGTVNRGLKRRRPAEEPWFSNRT</sequence>
<organism evidence="2 3">
    <name type="scientific">Synaphobranchus kaupii</name>
    <name type="common">Kaup's arrowtooth eel</name>
    <dbReference type="NCBI Taxonomy" id="118154"/>
    <lineage>
        <taxon>Eukaryota</taxon>
        <taxon>Metazoa</taxon>
        <taxon>Chordata</taxon>
        <taxon>Craniata</taxon>
        <taxon>Vertebrata</taxon>
        <taxon>Euteleostomi</taxon>
        <taxon>Actinopterygii</taxon>
        <taxon>Neopterygii</taxon>
        <taxon>Teleostei</taxon>
        <taxon>Anguilliformes</taxon>
        <taxon>Synaphobranchidae</taxon>
        <taxon>Synaphobranchus</taxon>
    </lineage>
</organism>
<name>A0A9Q1ILW5_SYNKA</name>
<evidence type="ECO:0000313" key="2">
    <source>
        <dbReference type="EMBL" id="KAJ8345477.1"/>
    </source>
</evidence>
<evidence type="ECO:0000256" key="1">
    <source>
        <dbReference type="SAM" id="MobiDB-lite"/>
    </source>
</evidence>
<feature type="compositionally biased region" description="Basic residues" evidence="1">
    <location>
        <begin position="95"/>
        <end position="118"/>
    </location>
</feature>
<protein>
    <submittedName>
        <fullName evidence="2">Uncharacterized protein</fullName>
    </submittedName>
</protein>
<proteinExistence type="predicted"/>